<dbReference type="InParanoid" id="Q022L0"/>
<dbReference type="SUPFAM" id="SSF53649">
    <property type="entry name" value="Alkaline phosphatase-like"/>
    <property type="match status" value="1"/>
</dbReference>
<name>Q022L0_SOLUE</name>
<evidence type="ECO:0000256" key="1">
    <source>
        <dbReference type="ARBA" id="ARBA00022737"/>
    </source>
</evidence>
<dbReference type="STRING" id="234267.Acid_3112"/>
<dbReference type="Pfam" id="PF01663">
    <property type="entry name" value="Phosphodiest"/>
    <property type="match status" value="1"/>
</dbReference>
<dbReference type="HOGENOM" id="CLU_364050_0_0_0"/>
<dbReference type="Gene3D" id="3.40.720.10">
    <property type="entry name" value="Alkaline Phosphatase, subunit A"/>
    <property type="match status" value="1"/>
</dbReference>
<dbReference type="InterPro" id="IPR017850">
    <property type="entry name" value="Alkaline_phosphatase_core_sf"/>
</dbReference>
<accession>Q022L0</accession>
<dbReference type="PROSITE" id="PS50825">
    <property type="entry name" value="HYR"/>
    <property type="match status" value="1"/>
</dbReference>
<keyword evidence="2" id="KW-0732">Signal</keyword>
<feature type="domain" description="HYR" evidence="3">
    <location>
        <begin position="601"/>
        <end position="681"/>
    </location>
</feature>
<sequence precursor="true">MNNLLRKLLISALLLMPFAGAPLSRAQNASRITHVLVISIDGMHSHDIQTWIANNPTSALAGLAATGVNYANAFTTQPSDSIPSTVGIFTGASPSLGGMYYDDAWHRVWAPPASKGACVTGVANGTLVDLKQGIDVSPNSVNSGGINPANLPRDPFNGCAPVYPHNMIRVNTIFEVIRGAGLYTAYSEKRPAYDFLNGPSGTGVQDLYVPEINGVNLLTPSAIEGFDNLRVTSILNEISGLKSDGSASAPTPNVFGMNFQAINSAKKASNTSGYDALGNFDATLQHELSFVDGAIGTILSAIRLHGLANSTAVIITAKHGESPLTSTRTIVDQTAIGAIVSAGGVQVTASPTSPKVGKTTQKTSELIWLPRQNSSGVPLTSAAVQAETTLAVGALTNSVDARFQPYWTSILSFGSGLPFPDPTVDPASPDIVVVMKDGVNFEPQPLPSVPTFAEHGGFGENETHVPLLVSYPTWAPVSVSGPLNVATRQIAPTVLSMLGLNPAALDAVRIEGIASLPEVITRLDRTAPVIVPTVTPSPNVNGWNTSAVSVSWSVTDPESGISSSTGCTATSLTTETSGTVLTCSATNAAGLPSTASVTLKIDMTPPVLIVPASVVASAPSPSGAAVSYTVTASDALDPFPVTICSPSSGSIFPIGNTSVACTAKDRAGNTSSRSFVVTVKGAAAQVNDLLTLVSSFNLSTLGNSLTAKLQNIQSKLNNGQTNAVCGQLGAFIGEVTDQSGQGLTVAQANQLIAAANQILAVVGCRVH</sequence>
<evidence type="ECO:0000313" key="4">
    <source>
        <dbReference type="EMBL" id="ABJ84090.1"/>
    </source>
</evidence>
<evidence type="ECO:0000259" key="3">
    <source>
        <dbReference type="PROSITE" id="PS50825"/>
    </source>
</evidence>
<dbReference type="InterPro" id="IPR002591">
    <property type="entry name" value="Phosphodiest/P_Trfase"/>
</dbReference>
<feature type="chain" id="PRO_5004163612" evidence="2">
    <location>
        <begin position="27"/>
        <end position="767"/>
    </location>
</feature>
<evidence type="ECO:0000256" key="2">
    <source>
        <dbReference type="SAM" id="SignalP"/>
    </source>
</evidence>
<dbReference type="KEGG" id="sus:Acid_3112"/>
<dbReference type="Pfam" id="PF02494">
    <property type="entry name" value="HYR"/>
    <property type="match status" value="1"/>
</dbReference>
<protein>
    <submittedName>
        <fullName evidence="4">Type I phosphodiesterase/nucleotide pyrophosphatase</fullName>
    </submittedName>
</protein>
<dbReference type="AlphaFoldDB" id="Q022L0"/>
<organism evidence="4">
    <name type="scientific">Solibacter usitatus (strain Ellin6076)</name>
    <dbReference type="NCBI Taxonomy" id="234267"/>
    <lineage>
        <taxon>Bacteria</taxon>
        <taxon>Pseudomonadati</taxon>
        <taxon>Acidobacteriota</taxon>
        <taxon>Terriglobia</taxon>
        <taxon>Bryobacterales</taxon>
        <taxon>Solibacteraceae</taxon>
        <taxon>Candidatus Solibacter</taxon>
    </lineage>
</organism>
<dbReference type="InterPro" id="IPR003410">
    <property type="entry name" value="HYR_dom"/>
</dbReference>
<gene>
    <name evidence="4" type="ordered locus">Acid_3112</name>
</gene>
<reference evidence="4" key="1">
    <citation type="submission" date="2006-10" db="EMBL/GenBank/DDBJ databases">
        <title>Complete sequence of Solibacter usitatus Ellin6076.</title>
        <authorList>
            <consortium name="US DOE Joint Genome Institute"/>
            <person name="Copeland A."/>
            <person name="Lucas S."/>
            <person name="Lapidus A."/>
            <person name="Barry K."/>
            <person name="Detter J.C."/>
            <person name="Glavina del Rio T."/>
            <person name="Hammon N."/>
            <person name="Israni S."/>
            <person name="Dalin E."/>
            <person name="Tice H."/>
            <person name="Pitluck S."/>
            <person name="Thompson L.S."/>
            <person name="Brettin T."/>
            <person name="Bruce D."/>
            <person name="Han C."/>
            <person name="Tapia R."/>
            <person name="Gilna P."/>
            <person name="Schmutz J."/>
            <person name="Larimer F."/>
            <person name="Land M."/>
            <person name="Hauser L."/>
            <person name="Kyrpides N."/>
            <person name="Mikhailova N."/>
            <person name="Janssen P.H."/>
            <person name="Kuske C.R."/>
            <person name="Richardson P."/>
        </authorList>
    </citation>
    <scope>NUCLEOTIDE SEQUENCE</scope>
    <source>
        <strain evidence="4">Ellin6076</strain>
    </source>
</reference>
<dbReference type="EMBL" id="CP000473">
    <property type="protein sequence ID" value="ABJ84090.1"/>
    <property type="molecule type" value="Genomic_DNA"/>
</dbReference>
<feature type="signal peptide" evidence="2">
    <location>
        <begin position="1"/>
        <end position="26"/>
    </location>
</feature>
<proteinExistence type="predicted"/>
<keyword evidence="1" id="KW-0677">Repeat</keyword>
<dbReference type="eggNOG" id="COG1524">
    <property type="taxonomic scope" value="Bacteria"/>
</dbReference>